<organism evidence="1 2">
    <name type="scientific">Rhodovulum bhavnagarense</name>
    <dbReference type="NCBI Taxonomy" id="992286"/>
    <lineage>
        <taxon>Bacteria</taxon>
        <taxon>Pseudomonadati</taxon>
        <taxon>Pseudomonadota</taxon>
        <taxon>Alphaproteobacteria</taxon>
        <taxon>Rhodobacterales</taxon>
        <taxon>Paracoccaceae</taxon>
        <taxon>Rhodovulum</taxon>
    </lineage>
</organism>
<protein>
    <recommendedName>
        <fullName evidence="3">N-(5'-phosphoribosyl)anthranilate isomerase</fullName>
    </recommendedName>
</protein>
<dbReference type="AlphaFoldDB" id="A0A4R2RGR1"/>
<evidence type="ECO:0000313" key="2">
    <source>
        <dbReference type="Proteomes" id="UP000295050"/>
    </source>
</evidence>
<name>A0A4R2RGR1_9RHOB</name>
<reference evidence="1 2" key="1">
    <citation type="submission" date="2019-03" db="EMBL/GenBank/DDBJ databases">
        <title>Genomic Encyclopedia of Type Strains, Phase IV (KMG-IV): sequencing the most valuable type-strain genomes for metagenomic binning, comparative biology and taxonomic classification.</title>
        <authorList>
            <person name="Goeker M."/>
        </authorList>
    </citation>
    <scope>NUCLEOTIDE SEQUENCE [LARGE SCALE GENOMIC DNA]</scope>
    <source>
        <strain evidence="1 2">DSM 24766</strain>
    </source>
</reference>
<proteinExistence type="predicted"/>
<dbReference type="EMBL" id="SLXU01000005">
    <property type="protein sequence ID" value="TCP61287.1"/>
    <property type="molecule type" value="Genomic_DNA"/>
</dbReference>
<keyword evidence="2" id="KW-1185">Reference proteome</keyword>
<dbReference type="OrthoDB" id="7867818at2"/>
<sequence length="76" mass="8829">MTRLPDHMTPEIWMGQIFSSKSAREGGIVRRKLRDVERLIGWEAFETELRRRGYHAIENSGQIVIFCNNAPVRVVC</sequence>
<evidence type="ECO:0000313" key="1">
    <source>
        <dbReference type="EMBL" id="TCP61287.1"/>
    </source>
</evidence>
<dbReference type="RefSeq" id="WP_132951078.1">
    <property type="nucleotide sequence ID" value="NZ_SLXU01000005.1"/>
</dbReference>
<comment type="caution">
    <text evidence="1">The sequence shown here is derived from an EMBL/GenBank/DDBJ whole genome shotgun (WGS) entry which is preliminary data.</text>
</comment>
<accession>A0A4R2RGR1</accession>
<evidence type="ECO:0008006" key="3">
    <source>
        <dbReference type="Google" id="ProtNLM"/>
    </source>
</evidence>
<dbReference type="Proteomes" id="UP000295050">
    <property type="component" value="Unassembled WGS sequence"/>
</dbReference>
<gene>
    <name evidence="1" type="ORF">EV663_1054</name>
</gene>